<feature type="region of interest" description="Disordered" evidence="1">
    <location>
        <begin position="295"/>
        <end position="318"/>
    </location>
</feature>
<evidence type="ECO:0000313" key="3">
    <source>
        <dbReference type="EMBL" id="KAK5693914.1"/>
    </source>
</evidence>
<protein>
    <recommendedName>
        <fullName evidence="2">G-patch domain-containing protein</fullName>
    </recommendedName>
</protein>
<evidence type="ECO:0000256" key="1">
    <source>
        <dbReference type="SAM" id="MobiDB-lite"/>
    </source>
</evidence>
<dbReference type="GO" id="GO:0005634">
    <property type="term" value="C:nucleus"/>
    <property type="evidence" value="ECO:0007669"/>
    <property type="project" value="TreeGrafter"/>
</dbReference>
<organism evidence="3 4">
    <name type="scientific">Elasticomyces elasticus</name>
    <dbReference type="NCBI Taxonomy" id="574655"/>
    <lineage>
        <taxon>Eukaryota</taxon>
        <taxon>Fungi</taxon>
        <taxon>Dikarya</taxon>
        <taxon>Ascomycota</taxon>
        <taxon>Pezizomycotina</taxon>
        <taxon>Dothideomycetes</taxon>
        <taxon>Dothideomycetidae</taxon>
        <taxon>Mycosphaerellales</taxon>
        <taxon>Teratosphaeriaceae</taxon>
        <taxon>Elasticomyces</taxon>
    </lineage>
</organism>
<dbReference type="Proteomes" id="UP001310594">
    <property type="component" value="Unassembled WGS sequence"/>
</dbReference>
<feature type="compositionally biased region" description="Basic and acidic residues" evidence="1">
    <location>
        <begin position="548"/>
        <end position="564"/>
    </location>
</feature>
<feature type="compositionally biased region" description="Basic and acidic residues" evidence="1">
    <location>
        <begin position="1"/>
        <end position="10"/>
    </location>
</feature>
<feature type="compositionally biased region" description="Gly residues" evidence="1">
    <location>
        <begin position="606"/>
        <end position="625"/>
    </location>
</feature>
<reference evidence="3" key="1">
    <citation type="submission" date="2023-08" db="EMBL/GenBank/DDBJ databases">
        <title>Black Yeasts Isolated from many extreme environments.</title>
        <authorList>
            <person name="Coleine C."/>
            <person name="Stajich J.E."/>
            <person name="Selbmann L."/>
        </authorList>
    </citation>
    <scope>NUCLEOTIDE SEQUENCE</scope>
    <source>
        <strain evidence="3">CCFEE 5810</strain>
    </source>
</reference>
<evidence type="ECO:0000313" key="4">
    <source>
        <dbReference type="Proteomes" id="UP001310594"/>
    </source>
</evidence>
<dbReference type="PANTHER" id="PTHR13384:SF19">
    <property type="entry name" value="G PATCH DOMAIN-CONTAINING PROTEIN 1"/>
    <property type="match status" value="1"/>
</dbReference>
<evidence type="ECO:0000259" key="2">
    <source>
        <dbReference type="PROSITE" id="PS50174"/>
    </source>
</evidence>
<dbReference type="InterPro" id="IPR011666">
    <property type="entry name" value="DUF1604"/>
</dbReference>
<feature type="compositionally biased region" description="Basic and acidic residues" evidence="1">
    <location>
        <begin position="78"/>
        <end position="90"/>
    </location>
</feature>
<dbReference type="GO" id="GO:0003723">
    <property type="term" value="F:RNA binding"/>
    <property type="evidence" value="ECO:0007669"/>
    <property type="project" value="TreeGrafter"/>
</dbReference>
<feature type="region of interest" description="Disordered" evidence="1">
    <location>
        <begin position="202"/>
        <end position="222"/>
    </location>
</feature>
<dbReference type="Pfam" id="PF26093">
    <property type="entry name" value="HTH_TGH"/>
    <property type="match status" value="1"/>
</dbReference>
<dbReference type="PANTHER" id="PTHR13384">
    <property type="entry name" value="G PATCH DOMAIN-CONTAINING PROTEIN 1"/>
    <property type="match status" value="1"/>
</dbReference>
<comment type="caution">
    <text evidence="3">The sequence shown here is derived from an EMBL/GenBank/DDBJ whole genome shotgun (WGS) entry which is preliminary data.</text>
</comment>
<feature type="compositionally biased region" description="Polar residues" evidence="1">
    <location>
        <begin position="354"/>
        <end position="370"/>
    </location>
</feature>
<dbReference type="InterPro" id="IPR000467">
    <property type="entry name" value="G_patch_dom"/>
</dbReference>
<feature type="domain" description="G-patch" evidence="2">
    <location>
        <begin position="145"/>
        <end position="208"/>
    </location>
</feature>
<sequence>MSRKRARDDGLPPPHAPYALHGTPLTSTSAYVPEWKQEVLDDRGRKRLHGAFTGGFSAGYYNTVGSKDGWTPSTFVSSRDKKQKSGDGGREGGGGQRVEDYMDEEDLAERESTQTLEVEGGFAGLGGGKDAPGGMFSDLFRPTGEERMGIRLLQRMGWRAGQGIGPKIRRKAQGDDEKGGEHLFAPENVKVMVLDRKTDRKGLGFAGEGPLAGGDEDEDDERDARILTQGSRSRGLVNKPGKLTKKSSLGVGVLNDTGSDDEDPYAIGPQIRYNRIIGGDRKKKGGLTTTNATQTVTKPGSSSKKLAQRPMGSVRKCHDGRPALEGFILSLAPLSIEDGNAYPPPVVPEDWTSSKKPPSSITDTHNTTGINSLSTADAARASTLNPASRAALLGEEALKGKSVFDFLSPAAREKLVVGSGVTNLPTAKGEGAPAGFAPNPSDQNRTLWDLVPMLDKETAIAALHRGSTGWMPYSEDEGKRGRYRYFLQLRAGQQKDLPARGTGMGVDAWRQELREFAQAAEVFKPISSLMATRFTSSSSAPRLASDAPEGKGKGVEGKAGGKEVEPAEQAAKLGLFGSLTRVRVGWAPTRLLCKRFNVRPPAGVDPGEGAGGEEGRGGGGGGSGARGRELELVGKASLDRMMREANWGGQAKGEGGAFVAGGTEGGYVGVGLDGGLVGGGMEGGSGEVGEVKIGEVEVERDQAAVVNAEANEALEGRKAGEAVFRAIFGDSDDEEEE</sequence>
<dbReference type="PROSITE" id="PS50174">
    <property type="entry name" value="G_PATCH"/>
    <property type="match status" value="1"/>
</dbReference>
<feature type="compositionally biased region" description="Polar residues" evidence="1">
    <location>
        <begin position="295"/>
        <end position="305"/>
    </location>
</feature>
<feature type="region of interest" description="Disordered" evidence="1">
    <location>
        <begin position="66"/>
        <end position="98"/>
    </location>
</feature>
<feature type="region of interest" description="Disordered" evidence="1">
    <location>
        <begin position="534"/>
        <end position="564"/>
    </location>
</feature>
<gene>
    <name evidence="3" type="ORF">LTR97_009531</name>
</gene>
<proteinExistence type="predicted"/>
<dbReference type="EMBL" id="JAVRQU010000016">
    <property type="protein sequence ID" value="KAK5693914.1"/>
    <property type="molecule type" value="Genomic_DNA"/>
</dbReference>
<dbReference type="Pfam" id="PF07713">
    <property type="entry name" value="DUF1604"/>
    <property type="match status" value="1"/>
</dbReference>
<dbReference type="Pfam" id="PF01585">
    <property type="entry name" value="G-patch"/>
    <property type="match status" value="1"/>
</dbReference>
<dbReference type="GO" id="GO:0006397">
    <property type="term" value="P:mRNA processing"/>
    <property type="evidence" value="ECO:0007669"/>
    <property type="project" value="InterPro"/>
</dbReference>
<feature type="region of interest" description="Disordered" evidence="1">
    <location>
        <begin position="1"/>
        <end position="26"/>
    </location>
</feature>
<feature type="region of interest" description="Disordered" evidence="1">
    <location>
        <begin position="598"/>
        <end position="628"/>
    </location>
</feature>
<dbReference type="AlphaFoldDB" id="A0AAN7ZLT0"/>
<name>A0AAN7ZLT0_9PEZI</name>
<feature type="region of interest" description="Disordered" evidence="1">
    <location>
        <begin position="348"/>
        <end position="370"/>
    </location>
</feature>
<accession>A0AAN7ZLT0</accession>